<comment type="caution">
    <text evidence="1">The sequence shown here is derived from an EMBL/GenBank/DDBJ whole genome shotgun (WGS) entry which is preliminary data.</text>
</comment>
<accession>A0AAN7CH50</accession>
<protein>
    <submittedName>
        <fullName evidence="1">Uncharacterized protein</fullName>
    </submittedName>
</protein>
<reference evidence="1" key="1">
    <citation type="journal article" date="2023" name="Mol. Phylogenet. Evol.">
        <title>Genome-scale phylogeny and comparative genomics of the fungal order Sordariales.</title>
        <authorList>
            <person name="Hensen N."/>
            <person name="Bonometti L."/>
            <person name="Westerberg I."/>
            <person name="Brannstrom I.O."/>
            <person name="Guillou S."/>
            <person name="Cros-Aarteil S."/>
            <person name="Calhoun S."/>
            <person name="Haridas S."/>
            <person name="Kuo A."/>
            <person name="Mondo S."/>
            <person name="Pangilinan J."/>
            <person name="Riley R."/>
            <person name="LaButti K."/>
            <person name="Andreopoulos B."/>
            <person name="Lipzen A."/>
            <person name="Chen C."/>
            <person name="Yan M."/>
            <person name="Daum C."/>
            <person name="Ng V."/>
            <person name="Clum A."/>
            <person name="Steindorff A."/>
            <person name="Ohm R.A."/>
            <person name="Martin F."/>
            <person name="Silar P."/>
            <person name="Natvig D.O."/>
            <person name="Lalanne C."/>
            <person name="Gautier V."/>
            <person name="Ament-Velasquez S.L."/>
            <person name="Kruys A."/>
            <person name="Hutchinson M.I."/>
            <person name="Powell A.J."/>
            <person name="Barry K."/>
            <person name="Miller A.N."/>
            <person name="Grigoriev I.V."/>
            <person name="Debuchy R."/>
            <person name="Gladieux P."/>
            <person name="Hiltunen Thoren M."/>
            <person name="Johannesson H."/>
        </authorList>
    </citation>
    <scope>NUCLEOTIDE SEQUENCE</scope>
    <source>
        <strain evidence="1">CBS 532.94</strain>
    </source>
</reference>
<keyword evidence="2" id="KW-1185">Reference proteome</keyword>
<evidence type="ECO:0000313" key="1">
    <source>
        <dbReference type="EMBL" id="KAK4241197.1"/>
    </source>
</evidence>
<reference evidence="1" key="2">
    <citation type="submission" date="2023-05" db="EMBL/GenBank/DDBJ databases">
        <authorList>
            <consortium name="Lawrence Berkeley National Laboratory"/>
            <person name="Steindorff A."/>
            <person name="Hensen N."/>
            <person name="Bonometti L."/>
            <person name="Westerberg I."/>
            <person name="Brannstrom I.O."/>
            <person name="Guillou S."/>
            <person name="Cros-Aarteil S."/>
            <person name="Calhoun S."/>
            <person name="Haridas S."/>
            <person name="Kuo A."/>
            <person name="Mondo S."/>
            <person name="Pangilinan J."/>
            <person name="Riley R."/>
            <person name="Labutti K."/>
            <person name="Andreopoulos B."/>
            <person name="Lipzen A."/>
            <person name="Chen C."/>
            <person name="Yanf M."/>
            <person name="Daum C."/>
            <person name="Ng V."/>
            <person name="Clum A."/>
            <person name="Ohm R."/>
            <person name="Martin F."/>
            <person name="Silar P."/>
            <person name="Natvig D."/>
            <person name="Lalanne C."/>
            <person name="Gautier V."/>
            <person name="Ament-Velasquez S.L."/>
            <person name="Kruys A."/>
            <person name="Hutchinson M.I."/>
            <person name="Powell A.J."/>
            <person name="Barry K."/>
            <person name="Miller A.N."/>
            <person name="Grigoriev I.V."/>
            <person name="Debuchy R."/>
            <person name="Gladieux P."/>
            <person name="Thoren M.H."/>
            <person name="Johannesson H."/>
        </authorList>
    </citation>
    <scope>NUCLEOTIDE SEQUENCE</scope>
    <source>
        <strain evidence="1">CBS 532.94</strain>
    </source>
</reference>
<evidence type="ECO:0000313" key="2">
    <source>
        <dbReference type="Proteomes" id="UP001303760"/>
    </source>
</evidence>
<proteinExistence type="predicted"/>
<dbReference type="EMBL" id="MU860026">
    <property type="protein sequence ID" value="KAK4241197.1"/>
    <property type="molecule type" value="Genomic_DNA"/>
</dbReference>
<dbReference type="Proteomes" id="UP001303760">
    <property type="component" value="Unassembled WGS sequence"/>
</dbReference>
<organism evidence="1 2">
    <name type="scientific">Achaetomium macrosporum</name>
    <dbReference type="NCBI Taxonomy" id="79813"/>
    <lineage>
        <taxon>Eukaryota</taxon>
        <taxon>Fungi</taxon>
        <taxon>Dikarya</taxon>
        <taxon>Ascomycota</taxon>
        <taxon>Pezizomycotina</taxon>
        <taxon>Sordariomycetes</taxon>
        <taxon>Sordariomycetidae</taxon>
        <taxon>Sordariales</taxon>
        <taxon>Chaetomiaceae</taxon>
        <taxon>Achaetomium</taxon>
    </lineage>
</organism>
<name>A0AAN7CH50_9PEZI</name>
<gene>
    <name evidence="1" type="ORF">C8A03DRAFT_30680</name>
</gene>
<sequence length="295" mass="34086">MLVLHPPLDLRPVLSQPVPWPDPTTEQRARAFIRLLRDWWTGLVEDRKAKGWPMSPRMQERGERFVALCDAGLVFNPAPGGNWRGVLSAVQAQKNYLLLRIARETQFKPAVRRLRIMWTAYIHLRCNDYREQVNLKPRRGDWDRIGALNVLCTPLPPAPDGIHTGAWGFFLTAPWSMINAQLKQGHPYLCHLVSYAAHFSPVQGPAFERTAQDIDGYLQRMPDSWPSWDMLLHSVNMEAMRRRLHEDLIQVRWIPAATQKQSEENINAVVTVAERWLHQNALAWDQMFPNVPRSV</sequence>
<dbReference type="AlphaFoldDB" id="A0AAN7CH50"/>